<organism evidence="1 2">
    <name type="scientific">Sistotremastrum niveocremeum HHB9708</name>
    <dbReference type="NCBI Taxonomy" id="1314777"/>
    <lineage>
        <taxon>Eukaryota</taxon>
        <taxon>Fungi</taxon>
        <taxon>Dikarya</taxon>
        <taxon>Basidiomycota</taxon>
        <taxon>Agaricomycotina</taxon>
        <taxon>Agaricomycetes</taxon>
        <taxon>Sistotremastrales</taxon>
        <taxon>Sistotremastraceae</taxon>
        <taxon>Sertulicium</taxon>
        <taxon>Sertulicium niveocremeum</taxon>
    </lineage>
</organism>
<proteinExistence type="predicted"/>
<gene>
    <name evidence="1" type="ORF">SISNIDRAFT_487093</name>
</gene>
<protein>
    <recommendedName>
        <fullName evidence="3">F-box domain-containing protein</fullName>
    </recommendedName>
</protein>
<evidence type="ECO:0000313" key="1">
    <source>
        <dbReference type="EMBL" id="KZS91775.1"/>
    </source>
</evidence>
<accession>A0A164SSZ5</accession>
<sequence length="368" mass="41668">MDFIADPLRQLVPRITRLEMAWEKHSADTGGLNGFLATYIGRKEFSNLRSLDLTDLRNGVEPSVTLNTPGLRSFKYRGELGHLPNIEAPRLVDLHVNWQLMTLPEILTILSRYPTLKNCKIEQSGLMTKDFGNHGTRSKVALRRMRSFYAGEFYTNDMIYLFEHLELPDSASVTLGIESDRHEEDAPLTDLLGPQIALADGIKIAGANLSEINYTLFRASGQFEVVHRKAGNAIFESPLNLASYPNNLTSLEFHIQRLPSMQDLIAILTYWSSLTHIRVCTEELSFEKLLTALEETPQTVCPELQSLDCTGTKFSGPRMKVWLAFRKQRCVGLKELTVTKGFAEPKLDDINDLVEMFFEEPPERGRAF</sequence>
<reference evidence="1 2" key="1">
    <citation type="journal article" date="2016" name="Mol. Biol. Evol.">
        <title>Comparative Genomics of Early-Diverging Mushroom-Forming Fungi Provides Insights into the Origins of Lignocellulose Decay Capabilities.</title>
        <authorList>
            <person name="Nagy L.G."/>
            <person name="Riley R."/>
            <person name="Tritt A."/>
            <person name="Adam C."/>
            <person name="Daum C."/>
            <person name="Floudas D."/>
            <person name="Sun H."/>
            <person name="Yadav J.S."/>
            <person name="Pangilinan J."/>
            <person name="Larsson K.H."/>
            <person name="Matsuura K."/>
            <person name="Barry K."/>
            <person name="Labutti K."/>
            <person name="Kuo R."/>
            <person name="Ohm R.A."/>
            <person name="Bhattacharya S.S."/>
            <person name="Shirouzu T."/>
            <person name="Yoshinaga Y."/>
            <person name="Martin F.M."/>
            <person name="Grigoriev I.V."/>
            <person name="Hibbett D.S."/>
        </authorList>
    </citation>
    <scope>NUCLEOTIDE SEQUENCE [LARGE SCALE GENOMIC DNA]</scope>
    <source>
        <strain evidence="1 2">HHB9708</strain>
    </source>
</reference>
<dbReference type="EMBL" id="KV419413">
    <property type="protein sequence ID" value="KZS91775.1"/>
    <property type="molecule type" value="Genomic_DNA"/>
</dbReference>
<evidence type="ECO:0008006" key="3">
    <source>
        <dbReference type="Google" id="ProtNLM"/>
    </source>
</evidence>
<dbReference type="Proteomes" id="UP000076722">
    <property type="component" value="Unassembled WGS sequence"/>
</dbReference>
<name>A0A164SSZ5_9AGAM</name>
<dbReference type="OrthoDB" id="3365698at2759"/>
<keyword evidence="2" id="KW-1185">Reference proteome</keyword>
<dbReference type="STRING" id="1314777.A0A164SSZ5"/>
<dbReference type="AlphaFoldDB" id="A0A164SSZ5"/>
<evidence type="ECO:0000313" key="2">
    <source>
        <dbReference type="Proteomes" id="UP000076722"/>
    </source>
</evidence>